<accession>A0AAU7EFP9</accession>
<dbReference type="Proteomes" id="UP001224325">
    <property type="component" value="Chromosome"/>
</dbReference>
<gene>
    <name evidence="1" type="ORF">QLS71_000125</name>
</gene>
<organism evidence="1 2">
    <name type="scientific">Mariniflexile litorale</name>
    <dbReference type="NCBI Taxonomy" id="3045158"/>
    <lineage>
        <taxon>Bacteria</taxon>
        <taxon>Pseudomonadati</taxon>
        <taxon>Bacteroidota</taxon>
        <taxon>Flavobacteriia</taxon>
        <taxon>Flavobacteriales</taxon>
        <taxon>Flavobacteriaceae</taxon>
        <taxon>Mariniflexile</taxon>
    </lineage>
</organism>
<name>A0AAU7EFP9_9FLAO</name>
<sequence length="86" mass="9968">MIEVFTTNIPNQNKGISVLKKLKKNFPKLNISFDIERTIINYPCDHSILRAEGNTILVENFIKEVNTLGFECDILEDKVCRKQKEI</sequence>
<dbReference type="EMBL" id="CP155618">
    <property type="protein sequence ID" value="XBL14443.1"/>
    <property type="molecule type" value="Genomic_DNA"/>
</dbReference>
<reference evidence="1" key="1">
    <citation type="submission" date="2024-04" db="EMBL/GenBank/DDBJ databases">
        <title>Mariniflexile litorale, isolated from the shallow sediments of the Sea of Japan.</title>
        <authorList>
            <person name="Romanenko L."/>
            <person name="Isaeva M."/>
        </authorList>
    </citation>
    <scope>NUCLEOTIDE SEQUENCE [LARGE SCALE GENOMIC DNA]</scope>
    <source>
        <strain evidence="1">KMM 9835</strain>
    </source>
</reference>
<dbReference type="RefSeq" id="WP_308992494.1">
    <property type="nucleotide sequence ID" value="NZ_CP155618.1"/>
</dbReference>
<dbReference type="KEGG" id="mlil:QLS71_000125"/>
<evidence type="ECO:0000313" key="1">
    <source>
        <dbReference type="EMBL" id="XBL14443.1"/>
    </source>
</evidence>
<proteinExistence type="predicted"/>
<evidence type="ECO:0000313" key="2">
    <source>
        <dbReference type="Proteomes" id="UP001224325"/>
    </source>
</evidence>
<keyword evidence="2" id="KW-1185">Reference proteome</keyword>
<protein>
    <submittedName>
        <fullName evidence="1">Uncharacterized protein</fullName>
    </submittedName>
</protein>
<dbReference type="AlphaFoldDB" id="A0AAU7EFP9"/>